<feature type="transmembrane region" description="Helical" evidence="8">
    <location>
        <begin position="252"/>
        <end position="278"/>
    </location>
</feature>
<evidence type="ECO:0000256" key="6">
    <source>
        <dbReference type="ARBA" id="ARBA00022989"/>
    </source>
</evidence>
<dbReference type="HOGENOM" id="CLU_013016_1_1_9"/>
<organism evidence="9 11">
    <name type="scientific">Paenibacillus macerans</name>
    <name type="common">Bacillus macerans</name>
    <dbReference type="NCBI Taxonomy" id="44252"/>
    <lineage>
        <taxon>Bacteria</taxon>
        <taxon>Bacillati</taxon>
        <taxon>Bacillota</taxon>
        <taxon>Bacilli</taxon>
        <taxon>Bacillales</taxon>
        <taxon>Paenibacillaceae</taxon>
        <taxon>Paenibacillus</taxon>
    </lineage>
</organism>
<dbReference type="PANTHER" id="PTHR30472:SF24">
    <property type="entry name" value="FERRIC ENTEROBACTIN TRANSPORT SYSTEM PERMEASE PROTEIN FEPG"/>
    <property type="match status" value="1"/>
</dbReference>
<evidence type="ECO:0000256" key="1">
    <source>
        <dbReference type="ARBA" id="ARBA00004651"/>
    </source>
</evidence>
<dbReference type="OrthoDB" id="9811721at2"/>
<dbReference type="Pfam" id="PF01032">
    <property type="entry name" value="FecCD"/>
    <property type="match status" value="1"/>
</dbReference>
<dbReference type="STRING" id="44252.DJ90_4086"/>
<feature type="transmembrane region" description="Helical" evidence="8">
    <location>
        <begin position="164"/>
        <end position="189"/>
    </location>
</feature>
<comment type="caution">
    <text evidence="9">The sequence shown here is derived from an EMBL/GenBank/DDBJ whole genome shotgun (WGS) entry which is preliminary data.</text>
</comment>
<protein>
    <submittedName>
        <fullName evidence="9">FecCD transport family protein</fullName>
    </submittedName>
    <submittedName>
        <fullName evidence="10">Iron chelate uptake ABC transporter family permease subunit</fullName>
    </submittedName>
</protein>
<evidence type="ECO:0000313" key="9">
    <source>
        <dbReference type="EMBL" id="KFN10812.1"/>
    </source>
</evidence>
<dbReference type="PATRIC" id="fig|44252.3.peg.1191"/>
<dbReference type="EMBL" id="WNZZ01000002">
    <property type="protein sequence ID" value="MUG21428.1"/>
    <property type="molecule type" value="Genomic_DNA"/>
</dbReference>
<evidence type="ECO:0000256" key="7">
    <source>
        <dbReference type="ARBA" id="ARBA00023136"/>
    </source>
</evidence>
<dbReference type="GO" id="GO:0022857">
    <property type="term" value="F:transmembrane transporter activity"/>
    <property type="evidence" value="ECO:0007669"/>
    <property type="project" value="InterPro"/>
</dbReference>
<keyword evidence="11" id="KW-1185">Reference proteome</keyword>
<evidence type="ECO:0000256" key="5">
    <source>
        <dbReference type="ARBA" id="ARBA00022692"/>
    </source>
</evidence>
<dbReference type="CDD" id="cd06550">
    <property type="entry name" value="TM_ABC_iron-siderophores_like"/>
    <property type="match status" value="1"/>
</dbReference>
<dbReference type="InterPro" id="IPR037294">
    <property type="entry name" value="ABC_BtuC-like"/>
</dbReference>
<dbReference type="AlphaFoldDB" id="A0A090ZJK6"/>
<keyword evidence="3" id="KW-0813">Transport</keyword>
<dbReference type="SUPFAM" id="SSF81345">
    <property type="entry name" value="ABC transporter involved in vitamin B12 uptake, BtuC"/>
    <property type="match status" value="1"/>
</dbReference>
<evidence type="ECO:0000313" key="12">
    <source>
        <dbReference type="Proteomes" id="UP000442469"/>
    </source>
</evidence>
<dbReference type="FunFam" id="1.10.3470.10:FF:000001">
    <property type="entry name" value="Vitamin B12 ABC transporter permease BtuC"/>
    <property type="match status" value="1"/>
</dbReference>
<comment type="subcellular location">
    <subcellularLocation>
        <location evidence="1">Cell membrane</location>
        <topology evidence="1">Multi-pass membrane protein</topology>
    </subcellularLocation>
</comment>
<evidence type="ECO:0000313" key="10">
    <source>
        <dbReference type="EMBL" id="MUG21428.1"/>
    </source>
</evidence>
<dbReference type="InterPro" id="IPR000522">
    <property type="entry name" value="ABC_transptr_permease_BtuC"/>
</dbReference>
<name>A0A090ZJK6_PAEMA</name>
<accession>A0A090ZJK6</accession>
<sequence>MRGTFIFRSKKEAVSLQVERRAVLVIAVLVLLVLLAAVLGTSLGSDVISPLEVLRTILGLNAGEYDFVVLTLRLPRVLLSLLVGAALGMSGAILQGVIRNPLASPDVIGITGGAAAVAVGFVTLLGGAVSIKLLPAFAVAGALVTSMVIYALAWKAGVAPIRLVLIGVGISAITSAGTTFMLIISPFYTAGQAYIWLTGSVYGASWTDVYTIIPVILLVVPLALWLARSLNAQEFGDDLATGLGVTVERHRFALLLCSVLLAGFAVAVAGTLGFAGLIAPHIARKLAGRMFGGLLLVSALTGALLVFGADLVGRTAFLPLDVPAGVFTAGIGAPFFLYLLFKNRNQF</sequence>
<feature type="transmembrane region" description="Helical" evidence="8">
    <location>
        <begin position="324"/>
        <end position="341"/>
    </location>
</feature>
<keyword evidence="5 8" id="KW-0812">Transmembrane</keyword>
<dbReference type="Gene3D" id="1.10.3470.10">
    <property type="entry name" value="ABC transporter involved in vitamin B12 uptake, BtuC"/>
    <property type="match status" value="1"/>
</dbReference>
<dbReference type="GO" id="GO:0005886">
    <property type="term" value="C:plasma membrane"/>
    <property type="evidence" value="ECO:0007669"/>
    <property type="project" value="UniProtKB-SubCell"/>
</dbReference>
<keyword evidence="7 8" id="KW-0472">Membrane</keyword>
<proteinExistence type="inferred from homology"/>
<keyword evidence="4" id="KW-1003">Cell membrane</keyword>
<dbReference type="GO" id="GO:0033214">
    <property type="term" value="P:siderophore-iron import into cell"/>
    <property type="evidence" value="ECO:0007669"/>
    <property type="project" value="TreeGrafter"/>
</dbReference>
<dbReference type="RefSeq" id="WP_036622865.1">
    <property type="nucleotide sequence ID" value="NZ_BGML01000003.1"/>
</dbReference>
<dbReference type="PANTHER" id="PTHR30472">
    <property type="entry name" value="FERRIC ENTEROBACTIN TRANSPORT SYSTEM PERMEASE PROTEIN"/>
    <property type="match status" value="1"/>
</dbReference>
<feature type="transmembrane region" description="Helical" evidence="8">
    <location>
        <begin position="77"/>
        <end position="98"/>
    </location>
</feature>
<evidence type="ECO:0000313" key="11">
    <source>
        <dbReference type="Proteomes" id="UP000029278"/>
    </source>
</evidence>
<evidence type="ECO:0000256" key="4">
    <source>
        <dbReference type="ARBA" id="ARBA00022475"/>
    </source>
</evidence>
<evidence type="ECO:0000256" key="2">
    <source>
        <dbReference type="ARBA" id="ARBA00007935"/>
    </source>
</evidence>
<dbReference type="GeneID" id="77007106"/>
<dbReference type="Proteomes" id="UP000442469">
    <property type="component" value="Unassembled WGS sequence"/>
</dbReference>
<reference evidence="9 11" key="1">
    <citation type="submission" date="2014-04" db="EMBL/GenBank/DDBJ databases">
        <authorList>
            <person name="Bishop-Lilly K.A."/>
            <person name="Broomall S.M."/>
            <person name="Chain P.S."/>
            <person name="Chertkov O."/>
            <person name="Coyne S.R."/>
            <person name="Daligault H.E."/>
            <person name="Davenport K.W."/>
            <person name="Erkkila T."/>
            <person name="Frey K.G."/>
            <person name="Gibbons H.S."/>
            <person name="Gu W."/>
            <person name="Jaissle J."/>
            <person name="Johnson S.L."/>
            <person name="Koroleva G.I."/>
            <person name="Ladner J.T."/>
            <person name="Lo C.-C."/>
            <person name="Minogue T.D."/>
            <person name="Munk C."/>
            <person name="Palacios G.F."/>
            <person name="Redden C.L."/>
            <person name="Rosenzweig C.N."/>
            <person name="Scholz M.B."/>
            <person name="Teshima H."/>
            <person name="Xu Y."/>
        </authorList>
    </citation>
    <scope>NUCLEOTIDE SEQUENCE [LARGE SCALE GENOMIC DNA]</scope>
    <source>
        <strain evidence="9 11">8244</strain>
    </source>
</reference>
<gene>
    <name evidence="9" type="ORF">DJ90_4086</name>
    <name evidence="10" type="ORF">GNQ08_03165</name>
</gene>
<keyword evidence="6 8" id="KW-1133">Transmembrane helix</keyword>
<evidence type="ECO:0000256" key="3">
    <source>
        <dbReference type="ARBA" id="ARBA00022448"/>
    </source>
</evidence>
<evidence type="ECO:0000256" key="8">
    <source>
        <dbReference type="SAM" id="Phobius"/>
    </source>
</evidence>
<feature type="transmembrane region" description="Helical" evidence="8">
    <location>
        <begin position="107"/>
        <end position="127"/>
    </location>
</feature>
<comment type="similarity">
    <text evidence="2">Belongs to the binding-protein-dependent transport system permease family. FecCD subfamily.</text>
</comment>
<feature type="transmembrane region" description="Helical" evidence="8">
    <location>
        <begin position="209"/>
        <end position="227"/>
    </location>
</feature>
<dbReference type="EMBL" id="JMQA01000017">
    <property type="protein sequence ID" value="KFN10812.1"/>
    <property type="molecule type" value="Genomic_DNA"/>
</dbReference>
<feature type="transmembrane region" description="Helical" evidence="8">
    <location>
        <begin position="21"/>
        <end position="43"/>
    </location>
</feature>
<dbReference type="Proteomes" id="UP000029278">
    <property type="component" value="Unassembled WGS sequence"/>
</dbReference>
<feature type="transmembrane region" description="Helical" evidence="8">
    <location>
        <begin position="290"/>
        <end position="312"/>
    </location>
</feature>
<reference evidence="10 12" key="2">
    <citation type="submission" date="2019-11" db="EMBL/GenBank/DDBJ databases">
        <title>Draft genome sequences of five Paenibacillus species of dairy origin.</title>
        <authorList>
            <person name="Olajide A.M."/>
            <person name="Chen S."/>
            <person name="Lapointe G."/>
        </authorList>
    </citation>
    <scope>NUCLEOTIDE SEQUENCE [LARGE SCALE GENOMIC DNA]</scope>
    <source>
        <strain evidence="10 12">3CT49</strain>
    </source>
</reference>
<feature type="transmembrane region" description="Helical" evidence="8">
    <location>
        <begin position="133"/>
        <end position="152"/>
    </location>
</feature>